<keyword evidence="6 12" id="KW-0812">Transmembrane</keyword>
<protein>
    <recommendedName>
        <fullName evidence="3">aminomethyltransferase</fullName>
        <ecNumber evidence="3">2.1.2.10</ecNumber>
    </recommendedName>
    <alternativeName>
        <fullName evidence="9">Glycine cleavage system T protein</fullName>
    </alternativeName>
</protein>
<evidence type="ECO:0000256" key="8">
    <source>
        <dbReference type="ARBA" id="ARBA00023136"/>
    </source>
</evidence>
<dbReference type="InterPro" id="IPR028896">
    <property type="entry name" value="GcvT/YgfZ/DmdA"/>
</dbReference>
<dbReference type="InterPro" id="IPR027266">
    <property type="entry name" value="TrmE/GcvT-like"/>
</dbReference>
<keyword evidence="8 12" id="KW-0472">Membrane</keyword>
<evidence type="ECO:0000256" key="3">
    <source>
        <dbReference type="ARBA" id="ARBA00012616"/>
    </source>
</evidence>
<dbReference type="PANTHER" id="PTHR43757">
    <property type="entry name" value="AMINOMETHYLTRANSFERASE"/>
    <property type="match status" value="1"/>
</dbReference>
<comment type="catalytic activity">
    <reaction evidence="10">
        <text>N(6)-[(R)-S(8)-aminomethyldihydrolipoyl]-L-lysyl-[protein] + (6S)-5,6,7,8-tetrahydrofolate = N(6)-[(R)-dihydrolipoyl]-L-lysyl-[protein] + (6R)-5,10-methylene-5,6,7,8-tetrahydrofolate + NH4(+)</text>
        <dbReference type="Rhea" id="RHEA:16945"/>
        <dbReference type="Rhea" id="RHEA-COMP:10475"/>
        <dbReference type="Rhea" id="RHEA-COMP:10492"/>
        <dbReference type="ChEBI" id="CHEBI:15636"/>
        <dbReference type="ChEBI" id="CHEBI:28938"/>
        <dbReference type="ChEBI" id="CHEBI:57453"/>
        <dbReference type="ChEBI" id="CHEBI:83100"/>
        <dbReference type="ChEBI" id="CHEBI:83143"/>
        <dbReference type="EC" id="2.1.2.10"/>
    </reaction>
</comment>
<comment type="subcellular location">
    <subcellularLocation>
        <location evidence="1">Membrane</location>
    </subcellularLocation>
</comment>
<dbReference type="SUPFAM" id="SSF103025">
    <property type="entry name" value="Folate-binding domain"/>
    <property type="match status" value="1"/>
</dbReference>
<keyword evidence="4" id="KW-0032">Aminotransferase</keyword>
<dbReference type="FunFam" id="2.40.30.110:FF:000002">
    <property type="entry name" value="Aminomethyltransferase"/>
    <property type="match status" value="1"/>
</dbReference>
<feature type="domain" description="Aminomethyltransferase C-terminal" evidence="15">
    <location>
        <begin position="853"/>
        <end position="937"/>
    </location>
</feature>
<dbReference type="GO" id="GO:0004047">
    <property type="term" value="F:aminomethyltransferase activity"/>
    <property type="evidence" value="ECO:0007669"/>
    <property type="project" value="UniProtKB-EC"/>
</dbReference>
<feature type="domain" description="GCVT N-terminal" evidence="14">
    <location>
        <begin position="549"/>
        <end position="823"/>
    </location>
</feature>
<dbReference type="InterPro" id="IPR013057">
    <property type="entry name" value="AA_transpt_TM"/>
</dbReference>
<feature type="domain" description="Amino acid transporter transmembrane" evidence="13">
    <location>
        <begin position="88"/>
        <end position="502"/>
    </location>
</feature>
<keyword evidence="17" id="KW-1185">Reference proteome</keyword>
<dbReference type="Pfam" id="PF01571">
    <property type="entry name" value="GCV_T"/>
    <property type="match status" value="1"/>
</dbReference>
<dbReference type="PANTHER" id="PTHR43757:SF2">
    <property type="entry name" value="AMINOMETHYLTRANSFERASE, MITOCHONDRIAL"/>
    <property type="match status" value="1"/>
</dbReference>
<dbReference type="Gene3D" id="3.30.70.1400">
    <property type="entry name" value="Aminomethyltransferase beta-barrel domains"/>
    <property type="match status" value="1"/>
</dbReference>
<dbReference type="GO" id="GO:0016020">
    <property type="term" value="C:membrane"/>
    <property type="evidence" value="ECO:0007669"/>
    <property type="project" value="UniProtKB-SubCell"/>
</dbReference>
<evidence type="ECO:0000256" key="4">
    <source>
        <dbReference type="ARBA" id="ARBA00022576"/>
    </source>
</evidence>
<evidence type="ECO:0000259" key="13">
    <source>
        <dbReference type="Pfam" id="PF01490"/>
    </source>
</evidence>
<dbReference type="GO" id="GO:0005960">
    <property type="term" value="C:glycine cleavage complex"/>
    <property type="evidence" value="ECO:0007669"/>
    <property type="project" value="InterPro"/>
</dbReference>
<keyword evidence="5" id="KW-0808">Transferase</keyword>
<evidence type="ECO:0000256" key="2">
    <source>
        <dbReference type="ARBA" id="ARBA00008609"/>
    </source>
</evidence>
<feature type="region of interest" description="Disordered" evidence="11">
    <location>
        <begin position="21"/>
        <end position="48"/>
    </location>
</feature>
<dbReference type="Pfam" id="PF01490">
    <property type="entry name" value="Aa_trans"/>
    <property type="match status" value="1"/>
</dbReference>
<gene>
    <name evidence="16" type="ORF">HETSPECPRED_010135</name>
</gene>
<keyword evidence="7 12" id="KW-1133">Transmembrane helix</keyword>
<feature type="transmembrane region" description="Helical" evidence="12">
    <location>
        <begin position="274"/>
        <end position="301"/>
    </location>
</feature>
<dbReference type="EMBL" id="CAJPDS010000009">
    <property type="protein sequence ID" value="CAF9910650.1"/>
    <property type="molecule type" value="Genomic_DNA"/>
</dbReference>
<dbReference type="OrthoDB" id="10263536at2759"/>
<dbReference type="InterPro" id="IPR006222">
    <property type="entry name" value="GCVT_N"/>
</dbReference>
<dbReference type="EC" id="2.1.2.10" evidence="3"/>
<feature type="transmembrane region" description="Helical" evidence="12">
    <location>
        <begin position="406"/>
        <end position="430"/>
    </location>
</feature>
<evidence type="ECO:0000256" key="10">
    <source>
        <dbReference type="ARBA" id="ARBA00047665"/>
    </source>
</evidence>
<feature type="transmembrane region" description="Helical" evidence="12">
    <location>
        <begin position="95"/>
        <end position="114"/>
    </location>
</feature>
<dbReference type="Gene3D" id="1.20.1740.10">
    <property type="entry name" value="Amino acid/polyamine transporter I"/>
    <property type="match status" value="1"/>
</dbReference>
<dbReference type="SUPFAM" id="SSF101790">
    <property type="entry name" value="Aminomethyltransferase beta-barrel domain"/>
    <property type="match status" value="1"/>
</dbReference>
<evidence type="ECO:0000313" key="16">
    <source>
        <dbReference type="EMBL" id="CAF9910650.1"/>
    </source>
</evidence>
<dbReference type="InterPro" id="IPR006223">
    <property type="entry name" value="GcvT"/>
</dbReference>
<evidence type="ECO:0000259" key="15">
    <source>
        <dbReference type="Pfam" id="PF08669"/>
    </source>
</evidence>
<dbReference type="Pfam" id="PF08669">
    <property type="entry name" value="GCV_T_C"/>
    <property type="match status" value="1"/>
</dbReference>
<feature type="transmembrane region" description="Helical" evidence="12">
    <location>
        <begin position="120"/>
        <end position="145"/>
    </location>
</feature>
<dbReference type="InterPro" id="IPR013977">
    <property type="entry name" value="GcvT_C"/>
</dbReference>
<dbReference type="Gene3D" id="3.30.1360.120">
    <property type="entry name" value="Probable tRNA modification gtpase trme, domain 1"/>
    <property type="match status" value="1"/>
</dbReference>
<evidence type="ECO:0000256" key="12">
    <source>
        <dbReference type="SAM" id="Phobius"/>
    </source>
</evidence>
<dbReference type="Gene3D" id="4.10.1250.10">
    <property type="entry name" value="Aminomethyltransferase fragment"/>
    <property type="match status" value="1"/>
</dbReference>
<evidence type="ECO:0000256" key="6">
    <source>
        <dbReference type="ARBA" id="ARBA00022692"/>
    </source>
</evidence>
<feature type="transmembrane region" description="Helical" evidence="12">
    <location>
        <begin position="322"/>
        <end position="345"/>
    </location>
</feature>
<feature type="transmembrane region" description="Helical" evidence="12">
    <location>
        <begin position="202"/>
        <end position="221"/>
    </location>
</feature>
<feature type="transmembrane region" description="Helical" evidence="12">
    <location>
        <begin position="166"/>
        <end position="190"/>
    </location>
</feature>
<dbReference type="AlphaFoldDB" id="A0A8H3ES45"/>
<dbReference type="FunFam" id="3.30.70.1400:FF:000001">
    <property type="entry name" value="Aminomethyltransferase"/>
    <property type="match status" value="1"/>
</dbReference>
<reference evidence="16" key="1">
    <citation type="submission" date="2021-03" db="EMBL/GenBank/DDBJ databases">
        <authorList>
            <person name="Tagirdzhanova G."/>
        </authorList>
    </citation>
    <scope>NUCLEOTIDE SEQUENCE</scope>
</reference>
<feature type="compositionally biased region" description="Basic and acidic residues" evidence="11">
    <location>
        <begin position="37"/>
        <end position="47"/>
    </location>
</feature>
<organism evidence="16 17">
    <name type="scientific">Heterodermia speciosa</name>
    <dbReference type="NCBI Taxonomy" id="116794"/>
    <lineage>
        <taxon>Eukaryota</taxon>
        <taxon>Fungi</taxon>
        <taxon>Dikarya</taxon>
        <taxon>Ascomycota</taxon>
        <taxon>Pezizomycotina</taxon>
        <taxon>Lecanoromycetes</taxon>
        <taxon>OSLEUM clade</taxon>
        <taxon>Lecanoromycetidae</taxon>
        <taxon>Caliciales</taxon>
        <taxon>Physciaceae</taxon>
        <taxon>Heterodermia</taxon>
    </lineage>
</organism>
<name>A0A8H3ES45_9LECA</name>
<feature type="transmembrane region" description="Helical" evidence="12">
    <location>
        <begin position="365"/>
        <end position="385"/>
    </location>
</feature>
<proteinExistence type="inferred from homology"/>
<feature type="transmembrane region" description="Helical" evidence="12">
    <location>
        <begin position="478"/>
        <end position="501"/>
    </location>
</feature>
<dbReference type="GO" id="GO:0005739">
    <property type="term" value="C:mitochondrion"/>
    <property type="evidence" value="ECO:0007669"/>
    <property type="project" value="TreeGrafter"/>
</dbReference>
<dbReference type="NCBIfam" id="TIGR00528">
    <property type="entry name" value="gcvT"/>
    <property type="match status" value="1"/>
</dbReference>
<dbReference type="GO" id="GO:0008483">
    <property type="term" value="F:transaminase activity"/>
    <property type="evidence" value="ECO:0007669"/>
    <property type="project" value="UniProtKB-KW"/>
</dbReference>
<evidence type="ECO:0000256" key="9">
    <source>
        <dbReference type="ARBA" id="ARBA00031395"/>
    </source>
</evidence>
<evidence type="ECO:0000256" key="1">
    <source>
        <dbReference type="ARBA" id="ARBA00004370"/>
    </source>
</evidence>
<dbReference type="InterPro" id="IPR029043">
    <property type="entry name" value="GcvT/YgfZ_C"/>
</dbReference>
<feature type="transmembrane region" description="Helical" evidence="12">
    <location>
        <begin position="233"/>
        <end position="254"/>
    </location>
</feature>
<dbReference type="Proteomes" id="UP000664521">
    <property type="component" value="Unassembled WGS sequence"/>
</dbReference>
<accession>A0A8H3ES45</accession>
<evidence type="ECO:0000256" key="11">
    <source>
        <dbReference type="SAM" id="MobiDB-lite"/>
    </source>
</evidence>
<dbReference type="FunFam" id="1.20.1740.10:FF:000039">
    <property type="entry name" value="Neutral amino acid transporter (Eurofung)"/>
    <property type="match status" value="1"/>
</dbReference>
<evidence type="ECO:0000313" key="17">
    <source>
        <dbReference type="Proteomes" id="UP000664521"/>
    </source>
</evidence>
<comment type="caution">
    <text evidence="16">The sequence shown here is derived from an EMBL/GenBank/DDBJ whole genome shotgun (WGS) entry which is preliminary data.</text>
</comment>
<evidence type="ECO:0000256" key="5">
    <source>
        <dbReference type="ARBA" id="ARBA00022679"/>
    </source>
</evidence>
<comment type="similarity">
    <text evidence="2">Belongs to the GcvT family.</text>
</comment>
<sequence length="951" mass="102588">MALGRGTDAVVDNPTTHDISADGFSSQYGGGVLDGSDPEKGTGEPKVRKMSRIGGPISGVVGDSDTDSTLSVGKQVELEQANSIKYRTCSWQKTAALLFAEYICLAIMSFPYSYSVLGLVPGLIITVVVAGLVLYTSLIVWEFCLRHPEVRDVCDLGQMLYFGWRWVWYVTAVMFLLNNTFIQGLHVLVGATYINTMAGADYKGVCTVGFSAIVAIVSWAASLPRTFDTLAKIATFSAFFTFISVLLAAIFAAIEAHPAKYNTGGPKGFFVGEPTVLVVPAAGTTFVSGMNAFLNISYTFIGQITIPSFIAEMKNPKDFPKALWAVTICEIIVFGLVGSIVYAYTGTQYNTAPAFGSLGNEIYKKVSFSFMIPTLIFLGVLYASVSARFVFFRIFEGTRHKGNHTLIGWASWAGILAALWILAFIVAEVIPFFSDLLSLMSSLFDSFFGFIFWGTAYIRMRKADYGPGWIQRRGIRGLSGFVSNVIIILIGLFMLTAGTYATVQSIIDNYATGSIKGVFSSPNGIRERTQRRYASQSPGAGNALQQTALHDLHVARGGKMVPFGGYSMPVQYEDLGVGESHKWTREKASLFDVGHMVQHRFSGPGASALLEKMTPFSAVDLKLYTSTLSCLLHPGTGGIVDDTVITRLGPETFYLVTNAACREKDLAHLSEQISTYRDLGKVDWQVLDGWGLVALQGPLSAEILQEALGEQGAEQVYLPSLYFGQCKHVIHEVPSSNLGPAPIMVTRAGYTGEDGFEISLPPHLTTAFTEHLLKTAGPDRLRLAGLGARDSLRLEAGMCLYGHDLNDDTTPVAAGLSWVVHKNRRISGGFHGDEVILRELKPAKEGGKGAEQRRIGLIIDGAPAREGAAIVAKGTGTGGDAQPEQIGKVTSGCPSPTLGKNIGMGYVQRGHHKAGTKVEVVVRGKRRGAEVVKMPFVASQYWKQAVGTAPG</sequence>
<dbReference type="Gene3D" id="2.40.30.110">
    <property type="entry name" value="Aminomethyltransferase beta-barrel domains"/>
    <property type="match status" value="1"/>
</dbReference>
<feature type="transmembrane region" description="Helical" evidence="12">
    <location>
        <begin position="436"/>
        <end position="458"/>
    </location>
</feature>
<evidence type="ECO:0000256" key="7">
    <source>
        <dbReference type="ARBA" id="ARBA00022989"/>
    </source>
</evidence>
<dbReference type="GO" id="GO:0006546">
    <property type="term" value="P:glycine catabolic process"/>
    <property type="evidence" value="ECO:0007669"/>
    <property type="project" value="InterPro"/>
</dbReference>
<evidence type="ECO:0000259" key="14">
    <source>
        <dbReference type="Pfam" id="PF01571"/>
    </source>
</evidence>